<proteinExistence type="predicted"/>
<protein>
    <recommendedName>
        <fullName evidence="1">Histidine-specific methyltransferase SAM-dependent domain-containing protein</fullName>
    </recommendedName>
</protein>
<comment type="caution">
    <text evidence="2">The sequence shown here is derived from an EMBL/GenBank/DDBJ whole genome shotgun (WGS) entry which is preliminary data.</text>
</comment>
<dbReference type="InterPro" id="IPR029063">
    <property type="entry name" value="SAM-dependent_MTases_sf"/>
</dbReference>
<dbReference type="Gene3D" id="3.40.50.150">
    <property type="entry name" value="Vaccinia Virus protein VP39"/>
    <property type="match status" value="1"/>
</dbReference>
<gene>
    <name evidence="2" type="ORF">ABR82_05485</name>
</gene>
<accession>A0A0R2RCU6</accession>
<dbReference type="Proteomes" id="UP000051269">
    <property type="component" value="Unassembled WGS sequence"/>
</dbReference>
<organism evidence="2 3">
    <name type="scientific">Verrucomicrobia subdivision 6 bacterium BACL9 MAG-120507-bin52</name>
    <dbReference type="NCBI Taxonomy" id="1655590"/>
    <lineage>
        <taxon>Bacteria</taxon>
        <taxon>Pseudomonadati</taxon>
        <taxon>Verrucomicrobiota</taxon>
        <taxon>Verrucomicrobiia</taxon>
        <taxon>Verrucomicrobiales</taxon>
        <taxon>Verrucomicrobia subdivision 6</taxon>
    </lineage>
</organism>
<evidence type="ECO:0000313" key="2">
    <source>
        <dbReference type="EMBL" id="KRO60361.1"/>
    </source>
</evidence>
<evidence type="ECO:0000259" key="1">
    <source>
        <dbReference type="Pfam" id="PF10017"/>
    </source>
</evidence>
<reference evidence="2 3" key="1">
    <citation type="submission" date="2015-10" db="EMBL/GenBank/DDBJ databases">
        <title>Metagenome-Assembled Genomes uncover a global brackish microbiome.</title>
        <authorList>
            <person name="Hugerth L.W."/>
            <person name="Larsson J."/>
            <person name="Alneberg J."/>
            <person name="Lindh M.V."/>
            <person name="Legrand C."/>
            <person name="Pinhassi J."/>
            <person name="Andersson A.F."/>
        </authorList>
    </citation>
    <scope>NUCLEOTIDE SEQUENCE [LARGE SCALE GENOMIC DNA]</scope>
    <source>
        <strain evidence="2">BACL18 MAG-120507-bin52</strain>
    </source>
</reference>
<evidence type="ECO:0000313" key="3">
    <source>
        <dbReference type="Proteomes" id="UP000051269"/>
    </source>
</evidence>
<feature type="domain" description="Histidine-specific methyltransferase SAM-dependent" evidence="1">
    <location>
        <begin position="30"/>
        <end position="170"/>
    </location>
</feature>
<dbReference type="AlphaFoldDB" id="A0A0R2RCU6"/>
<name>A0A0R2RCU6_9BACT</name>
<dbReference type="Pfam" id="PF10017">
    <property type="entry name" value="Methyltransf_33"/>
    <property type="match status" value="1"/>
</dbReference>
<sequence>MPSELPASALYSHPSLGRLWKKTHLAHSPFLHRKAVRQLYQKPAATIRQHLSPSYSLVALGCADGIKESLLLQKLPPPTLLLALDTNLSLARRAARRLHAHHKIPRKVDLTSTFTFLNPRLKNKNHQSLQTLPRLITLFGVLPNLNPLPLLRRLAQQMHPRDLLLFSVNLAPGNSSFAGARKVLPQYDNSTTRRWLEAAVKRYRPKLPPGTLEFGIHPDPNQNSLARIEARWICQKSTRIVFASRRPTASQVNSWIRATRLRTTARFCEPFGEEGLWLVSY</sequence>
<dbReference type="EMBL" id="LIBO01000294">
    <property type="protein sequence ID" value="KRO60361.1"/>
    <property type="molecule type" value="Genomic_DNA"/>
</dbReference>
<dbReference type="InterPro" id="IPR019257">
    <property type="entry name" value="MeTrfase_dom"/>
</dbReference>